<dbReference type="RefSeq" id="XP_003658102.1">
    <property type="nucleotide sequence ID" value="XM_003658054.1"/>
</dbReference>
<protein>
    <submittedName>
        <fullName evidence="2">Uncharacterized protein</fullName>
    </submittedName>
</protein>
<reference evidence="2 3" key="1">
    <citation type="journal article" date="2011" name="Nat. Biotechnol.">
        <title>Comparative genomic analysis of the thermophilic biomass-degrading fungi Myceliophthora thermophila and Thielavia terrestris.</title>
        <authorList>
            <person name="Berka R.M."/>
            <person name="Grigoriev I.V."/>
            <person name="Otillar R."/>
            <person name="Salamov A."/>
            <person name="Grimwood J."/>
            <person name="Reid I."/>
            <person name="Ishmael N."/>
            <person name="John T."/>
            <person name="Darmond C."/>
            <person name="Moisan M.-C."/>
            <person name="Henrissat B."/>
            <person name="Coutinho P.M."/>
            <person name="Lombard V."/>
            <person name="Natvig D.O."/>
            <person name="Lindquist E."/>
            <person name="Schmutz J."/>
            <person name="Lucas S."/>
            <person name="Harris P."/>
            <person name="Powlowski J."/>
            <person name="Bellemare A."/>
            <person name="Taylor D."/>
            <person name="Butler G."/>
            <person name="de Vries R.P."/>
            <person name="Allijn I.E."/>
            <person name="van den Brink J."/>
            <person name="Ushinsky S."/>
            <person name="Storms R."/>
            <person name="Powell A.J."/>
            <person name="Paulsen I.T."/>
            <person name="Elbourne L.D.H."/>
            <person name="Baker S.E."/>
            <person name="Magnuson J."/>
            <person name="LaBoissiere S."/>
            <person name="Clutterbuck A.J."/>
            <person name="Martinez D."/>
            <person name="Wogulis M."/>
            <person name="de Leon A.L."/>
            <person name="Rey M.W."/>
            <person name="Tsang A."/>
        </authorList>
    </citation>
    <scope>NUCLEOTIDE SEQUENCE [LARGE SCALE GENOMIC DNA]</scope>
    <source>
        <strain evidence="3">ATCC 38088 / NRRL 8126</strain>
    </source>
</reference>
<keyword evidence="1" id="KW-0732">Signal</keyword>
<evidence type="ECO:0000313" key="2">
    <source>
        <dbReference type="EMBL" id="AEO71766.1"/>
    </source>
</evidence>
<dbReference type="STRING" id="578455.G2RG12"/>
<feature type="chain" id="PRO_5012361702" evidence="1">
    <location>
        <begin position="16"/>
        <end position="144"/>
    </location>
</feature>
<proteinExistence type="predicted"/>
<name>G2RG12_THETT</name>
<organism evidence="2 3">
    <name type="scientific">Thermothielavioides terrestris (strain ATCC 38088 / NRRL 8126)</name>
    <name type="common">Thielavia terrestris</name>
    <dbReference type="NCBI Taxonomy" id="578455"/>
    <lineage>
        <taxon>Eukaryota</taxon>
        <taxon>Fungi</taxon>
        <taxon>Dikarya</taxon>
        <taxon>Ascomycota</taxon>
        <taxon>Pezizomycotina</taxon>
        <taxon>Sordariomycetes</taxon>
        <taxon>Sordariomycetidae</taxon>
        <taxon>Sordariales</taxon>
        <taxon>Chaetomiaceae</taxon>
        <taxon>Thermothielavioides</taxon>
        <taxon>Thermothielavioides terrestris</taxon>
    </lineage>
</organism>
<dbReference type="GeneID" id="11522318"/>
<accession>G2RG12</accession>
<dbReference type="AlphaFoldDB" id="G2RG12"/>
<evidence type="ECO:0000313" key="3">
    <source>
        <dbReference type="Proteomes" id="UP000008181"/>
    </source>
</evidence>
<dbReference type="OrthoDB" id="5596743at2759"/>
<evidence type="ECO:0000256" key="1">
    <source>
        <dbReference type="SAM" id="SignalP"/>
    </source>
</evidence>
<gene>
    <name evidence="2" type="ORF">THITE_131920</name>
</gene>
<keyword evidence="3" id="KW-1185">Reference proteome</keyword>
<dbReference type="Proteomes" id="UP000008181">
    <property type="component" value="Chromosome 6"/>
</dbReference>
<dbReference type="KEGG" id="ttt:THITE_131920"/>
<feature type="signal peptide" evidence="1">
    <location>
        <begin position="1"/>
        <end position="15"/>
    </location>
</feature>
<dbReference type="eggNOG" id="ENOG502T0FS">
    <property type="taxonomic scope" value="Eukaryota"/>
</dbReference>
<sequence>MKLAAALSLVSLAAAAVLEARHCAGNNCNRAVTGTRPGLLPLASRSLDCSSFLRTTVIPAATTVTVTVGDEDLSTPTPTAHAAAALAGRQVTVVPSSIPEYAANCANAAEYISACSCFGVTGTVTTAPRPSVTVTTTVDSCEDI</sequence>
<dbReference type="HOGENOM" id="CLU_122522_0_0_1"/>
<dbReference type="EMBL" id="CP003014">
    <property type="protein sequence ID" value="AEO71766.1"/>
    <property type="molecule type" value="Genomic_DNA"/>
</dbReference>